<accession>A0ABY9UZC8</accession>
<sequence>MAGRSPAGQRVWGVACDLFYQEGIRAVGVAEIAERSGVGKPSIYRSFESKDHLAVAYVKAQADPPRDWLEAARGACPGDPLAQLRHVIGAIADRISEPDFRGCPLANACVEFPDRDHPVHRTAGGLKAEYLEMLADLIAPLPVRDPQGLAYMLQMLVEGANVTTQIFSAERSAAALKEAAERIIQSFLDADAPAAPGSSCGAVAP</sequence>
<dbReference type="Pfam" id="PF00440">
    <property type="entry name" value="TetR_N"/>
    <property type="match status" value="1"/>
</dbReference>
<name>A0ABY9UZC8_9ACTN</name>
<keyword evidence="2 4" id="KW-0238">DNA-binding</keyword>
<dbReference type="PRINTS" id="PR00455">
    <property type="entry name" value="HTHTETR"/>
</dbReference>
<feature type="domain" description="HTH tetR-type" evidence="5">
    <location>
        <begin position="5"/>
        <end position="65"/>
    </location>
</feature>
<dbReference type="InterPro" id="IPR011075">
    <property type="entry name" value="TetR_C"/>
</dbReference>
<evidence type="ECO:0000256" key="4">
    <source>
        <dbReference type="PROSITE-ProRule" id="PRU00335"/>
    </source>
</evidence>
<dbReference type="PANTHER" id="PTHR47506:SF3">
    <property type="entry name" value="HTH-TYPE TRANSCRIPTIONAL REGULATOR LMRA"/>
    <property type="match status" value="1"/>
</dbReference>
<dbReference type="InterPro" id="IPR036271">
    <property type="entry name" value="Tet_transcr_reg_TetR-rel_C_sf"/>
</dbReference>
<reference evidence="6 7" key="1">
    <citation type="submission" date="2023-02" db="EMBL/GenBank/DDBJ databases">
        <title>Streptomyces sp. SCA4-21 with antifungal activity against Fusarium oxysporum f. sp. cubense, Streptomyces sp. SCA2-17 with antifungal activity against Fusarium oxysporum f. sp. cubense.</title>
        <authorList>
            <person name="Qi D."/>
        </authorList>
    </citation>
    <scope>NUCLEOTIDE SEQUENCE [LARGE SCALE GENOMIC DNA]</scope>
    <source>
        <strain evidence="6 7">SCA4-21</strain>
    </source>
</reference>
<dbReference type="Proteomes" id="UP001305606">
    <property type="component" value="Chromosome"/>
</dbReference>
<dbReference type="PROSITE" id="PS50977">
    <property type="entry name" value="HTH_TETR_2"/>
    <property type="match status" value="1"/>
</dbReference>
<evidence type="ECO:0000259" key="5">
    <source>
        <dbReference type="PROSITE" id="PS50977"/>
    </source>
</evidence>
<dbReference type="SUPFAM" id="SSF48498">
    <property type="entry name" value="Tetracyclin repressor-like, C-terminal domain"/>
    <property type="match status" value="1"/>
</dbReference>
<dbReference type="InterPro" id="IPR001647">
    <property type="entry name" value="HTH_TetR"/>
</dbReference>
<dbReference type="InterPro" id="IPR009057">
    <property type="entry name" value="Homeodomain-like_sf"/>
</dbReference>
<keyword evidence="1" id="KW-0805">Transcription regulation</keyword>
<gene>
    <name evidence="6" type="ORF">PS467_18530</name>
</gene>
<dbReference type="RefSeq" id="WP_311036219.1">
    <property type="nucleotide sequence ID" value="NZ_CP117522.1"/>
</dbReference>
<evidence type="ECO:0000256" key="2">
    <source>
        <dbReference type="ARBA" id="ARBA00023125"/>
    </source>
</evidence>
<evidence type="ECO:0000313" key="7">
    <source>
        <dbReference type="Proteomes" id="UP001305606"/>
    </source>
</evidence>
<evidence type="ECO:0000313" key="6">
    <source>
        <dbReference type="EMBL" id="WNE97185.1"/>
    </source>
</evidence>
<keyword evidence="3" id="KW-0804">Transcription</keyword>
<organism evidence="6 7">
    <name type="scientific">Streptomyces luomodiensis</name>
    <dbReference type="NCBI Taxonomy" id="3026192"/>
    <lineage>
        <taxon>Bacteria</taxon>
        <taxon>Bacillati</taxon>
        <taxon>Actinomycetota</taxon>
        <taxon>Actinomycetes</taxon>
        <taxon>Kitasatosporales</taxon>
        <taxon>Streptomycetaceae</taxon>
        <taxon>Streptomyces</taxon>
    </lineage>
</organism>
<dbReference type="EMBL" id="CP117522">
    <property type="protein sequence ID" value="WNE97185.1"/>
    <property type="molecule type" value="Genomic_DNA"/>
</dbReference>
<dbReference type="Gene3D" id="1.10.357.10">
    <property type="entry name" value="Tetracycline Repressor, domain 2"/>
    <property type="match status" value="1"/>
</dbReference>
<dbReference type="SUPFAM" id="SSF46689">
    <property type="entry name" value="Homeodomain-like"/>
    <property type="match status" value="1"/>
</dbReference>
<feature type="DNA-binding region" description="H-T-H motif" evidence="4">
    <location>
        <begin position="28"/>
        <end position="47"/>
    </location>
</feature>
<evidence type="ECO:0000256" key="1">
    <source>
        <dbReference type="ARBA" id="ARBA00023015"/>
    </source>
</evidence>
<dbReference type="Pfam" id="PF16925">
    <property type="entry name" value="TetR_C_13"/>
    <property type="match status" value="1"/>
</dbReference>
<keyword evidence="7" id="KW-1185">Reference proteome</keyword>
<evidence type="ECO:0000256" key="3">
    <source>
        <dbReference type="ARBA" id="ARBA00023163"/>
    </source>
</evidence>
<dbReference type="PANTHER" id="PTHR47506">
    <property type="entry name" value="TRANSCRIPTIONAL REGULATORY PROTEIN"/>
    <property type="match status" value="1"/>
</dbReference>
<proteinExistence type="predicted"/>
<protein>
    <submittedName>
        <fullName evidence="6">TetR/AcrR family transcriptional regulator</fullName>
    </submittedName>
</protein>